<dbReference type="InterPro" id="IPR017871">
    <property type="entry name" value="ABC_transporter-like_CS"/>
</dbReference>
<dbReference type="InterPro" id="IPR015860">
    <property type="entry name" value="ABC_transpr_TagH-like"/>
</dbReference>
<organism evidence="6 7">
    <name type="scientific">Lysobacter auxotrophicus</name>
    <dbReference type="NCBI Taxonomy" id="2992573"/>
    <lineage>
        <taxon>Bacteria</taxon>
        <taxon>Pseudomonadati</taxon>
        <taxon>Pseudomonadota</taxon>
        <taxon>Gammaproteobacteria</taxon>
        <taxon>Lysobacterales</taxon>
        <taxon>Lysobacteraceae</taxon>
        <taxon>Lysobacter</taxon>
    </lineage>
</organism>
<dbReference type="Gene3D" id="3.40.50.300">
    <property type="entry name" value="P-loop containing nucleotide triphosphate hydrolases"/>
    <property type="match status" value="1"/>
</dbReference>
<evidence type="ECO:0000313" key="6">
    <source>
        <dbReference type="EMBL" id="BDU15467.1"/>
    </source>
</evidence>
<protein>
    <submittedName>
        <fullName evidence="6">ATP-binding cassette domain-containing protein</fullName>
    </submittedName>
</protein>
<dbReference type="Pfam" id="PF14524">
    <property type="entry name" value="Wzt_C"/>
    <property type="match status" value="1"/>
</dbReference>
<dbReference type="PROSITE" id="PS50893">
    <property type="entry name" value="ABC_TRANSPORTER_2"/>
    <property type="match status" value="1"/>
</dbReference>
<reference evidence="6 7" key="1">
    <citation type="journal article" date="2023" name="Int. J. Syst. Evol. Microbiol.">
        <title>Physiological and genomic analyses of cobalamin (vitamin B12)-auxotrophy of Lysobacter auxotrophicus sp. nov., a methionine-auxotrophic chitinolytic bacterium isolated from chitin-treated soil.</title>
        <authorList>
            <person name="Saito A."/>
            <person name="Dohra H."/>
            <person name="Hamada M."/>
            <person name="Moriuchi R."/>
            <person name="Kotsuchibashi Y."/>
            <person name="Mori K."/>
        </authorList>
    </citation>
    <scope>NUCLEOTIDE SEQUENCE [LARGE SCALE GENOMIC DNA]</scope>
    <source>
        <strain evidence="6 7">5-21a</strain>
    </source>
</reference>
<dbReference type="InterPro" id="IPR003439">
    <property type="entry name" value="ABC_transporter-like_ATP-bd"/>
</dbReference>
<dbReference type="SUPFAM" id="SSF52540">
    <property type="entry name" value="P-loop containing nucleoside triphosphate hydrolases"/>
    <property type="match status" value="1"/>
</dbReference>
<accession>A0ABM8DA94</accession>
<dbReference type="GO" id="GO:0005524">
    <property type="term" value="F:ATP binding"/>
    <property type="evidence" value="ECO:0007669"/>
    <property type="project" value="UniProtKB-KW"/>
</dbReference>
<evidence type="ECO:0000256" key="2">
    <source>
        <dbReference type="ARBA" id="ARBA00022448"/>
    </source>
</evidence>
<keyword evidence="4 6" id="KW-0067">ATP-binding</keyword>
<dbReference type="PANTHER" id="PTHR46743">
    <property type="entry name" value="TEICHOIC ACIDS EXPORT ATP-BINDING PROTEIN TAGH"/>
    <property type="match status" value="1"/>
</dbReference>
<dbReference type="InterPro" id="IPR003593">
    <property type="entry name" value="AAA+_ATPase"/>
</dbReference>
<dbReference type="PROSITE" id="PS00211">
    <property type="entry name" value="ABC_TRANSPORTER_1"/>
    <property type="match status" value="1"/>
</dbReference>
<dbReference type="InterPro" id="IPR029439">
    <property type="entry name" value="Wzt_C"/>
</dbReference>
<keyword evidence="3" id="KW-0547">Nucleotide-binding</keyword>
<feature type="domain" description="ABC transporter" evidence="5">
    <location>
        <begin position="23"/>
        <end position="245"/>
    </location>
</feature>
<keyword evidence="2" id="KW-0813">Transport</keyword>
<evidence type="ECO:0000256" key="4">
    <source>
        <dbReference type="ARBA" id="ARBA00022840"/>
    </source>
</evidence>
<dbReference type="CDD" id="cd03220">
    <property type="entry name" value="ABC_KpsT_Wzt"/>
    <property type="match status" value="1"/>
</dbReference>
<evidence type="ECO:0000313" key="7">
    <source>
        <dbReference type="Proteomes" id="UP001317822"/>
    </source>
</evidence>
<proteinExistence type="inferred from homology"/>
<name>A0ABM8DA94_9GAMM</name>
<dbReference type="Proteomes" id="UP001317822">
    <property type="component" value="Chromosome"/>
</dbReference>
<comment type="similarity">
    <text evidence="1">Belongs to the ABC transporter superfamily.</text>
</comment>
<dbReference type="PANTHER" id="PTHR46743:SF2">
    <property type="entry name" value="TEICHOIC ACIDS EXPORT ATP-BINDING PROTEIN TAGH"/>
    <property type="match status" value="1"/>
</dbReference>
<gene>
    <name evidence="6" type="ORF">LA521A_06680</name>
</gene>
<evidence type="ECO:0000256" key="3">
    <source>
        <dbReference type="ARBA" id="ARBA00022741"/>
    </source>
</evidence>
<evidence type="ECO:0000259" key="5">
    <source>
        <dbReference type="PROSITE" id="PS50893"/>
    </source>
</evidence>
<keyword evidence="7" id="KW-1185">Reference proteome</keyword>
<dbReference type="RefSeq" id="WP_281780970.1">
    <property type="nucleotide sequence ID" value="NZ_AP027041.1"/>
</dbReference>
<dbReference type="InterPro" id="IPR050683">
    <property type="entry name" value="Bact_Polysacc_Export_ATP-bd"/>
</dbReference>
<dbReference type="CDD" id="cd10147">
    <property type="entry name" value="Wzt_C-like"/>
    <property type="match status" value="1"/>
</dbReference>
<evidence type="ECO:0000256" key="1">
    <source>
        <dbReference type="ARBA" id="ARBA00005417"/>
    </source>
</evidence>
<dbReference type="Gene3D" id="2.70.50.60">
    <property type="entry name" value="abc- transporter (atp binding component) like domain"/>
    <property type="match status" value="1"/>
</dbReference>
<dbReference type="InterPro" id="IPR027417">
    <property type="entry name" value="P-loop_NTPase"/>
</dbReference>
<sequence>MTILEVSNLGKAYPLKPAAGALFRSLLLKRQAVQLDEFWAVRGVSFSLSPGESVGIIGRNGSGKSTLLQLICGIMPPTEGTVQRNGRIASLLELGAGFDPDFTGRENVFLNAALLGLTAEETEAKFDEIAAFAEIGRFLDEPVKTYSSGMFVRLAFAVASHVSPDVLVVDEALAVGDARFSAKCIKRIRALRESGCTLLFVSHDVGIVRTLCDRALWLESGRPVAMGDVFTVTSKYMERMFEDTDDPPASLPDVTGNDEAVEPVRPQLAPLNHWGSHVGSIRRWNLRALSENASVVEYGENVCLEVEFTAPAGFDPAHLAVSLSIKDLKGTDLLVLSTHDENRGAFGGISGACKVAFEFVMRLTEGKYLLVIALEDRSTEAIQYFEYIEGAHYFSVTSQARRFGLFNVPVAVSVSKS</sequence>
<dbReference type="SMART" id="SM00382">
    <property type="entry name" value="AAA"/>
    <property type="match status" value="1"/>
</dbReference>
<dbReference type="EMBL" id="AP027041">
    <property type="protein sequence ID" value="BDU15467.1"/>
    <property type="molecule type" value="Genomic_DNA"/>
</dbReference>
<dbReference type="Pfam" id="PF00005">
    <property type="entry name" value="ABC_tran"/>
    <property type="match status" value="1"/>
</dbReference>